<dbReference type="GO" id="GO:0016887">
    <property type="term" value="F:ATP hydrolysis activity"/>
    <property type="evidence" value="ECO:0007669"/>
    <property type="project" value="InterPro"/>
</dbReference>
<dbReference type="GO" id="GO:0004518">
    <property type="term" value="F:nuclease activity"/>
    <property type="evidence" value="ECO:0007669"/>
    <property type="project" value="UniProtKB-KW"/>
</dbReference>
<keyword evidence="5" id="KW-0547">Nucleotide-binding</keyword>
<keyword evidence="12" id="KW-0238">DNA-binding</keyword>
<dbReference type="InterPro" id="IPR041552">
    <property type="entry name" value="UvrA_DNA-bd"/>
</dbReference>
<evidence type="ECO:0000256" key="13">
    <source>
        <dbReference type="ARBA" id="ARBA00023204"/>
    </source>
</evidence>
<sequence>MPSQSKSKPPSRSPSKPRRTSRSEPRPAVEPSPSPPPRPAPQAAPPAAPATDGFVRVRGAREHNLRNVDVDIPRDALVVFTGVSGSGKSSLAFGTLYAEAQRRYLESVAPYARRLIDQAGTPEVDAIDGLPPAVALQQQRGTPTARSSVGSATTISSLLRLLYSRAGQYPARQPMLYAEDFSPNTPEGACPHCHGMGRVYEVTERSLVPDDRLTIRERAVAAWPTAWGGQNLRDILVMLGHDVDVPWRDLPRKTRDWILFTDEQSVVPVYAGLDRKAAQAARKAGTPPSYMGTFSSARRHVLHSFAHSQSARMRERAAACLVGSPCPACGGKRLKPEALSVTFAGHDIAELGRLPLGELARLLEPAAEGRLGDSLHPSGGSRAPARPGADSHRAHIARRVAAGGSAHAASPDVRRTPDLSEEKVLAAQRLAQEIGARIAALSQLGLHYLTLDRSTPSLSSGELQRLRLATQLGSQLFGVVYVLDEPSAGLHPADGEALRAALHRLKRAGNSLFVVEHDLATMRAADWLVDVGPGAGMHGGEVLYSGPPDGLAAVQPSQTRRYLFPGRDGPASAPSMPRTLREAAGWLRLEGIERHNLKDIDAAFPAGCLTAVTGVSGSGKSSLVSRALVELVAQALGSPVADARDDGDSAAEGAQGGPPPSAPRDDDPGATDAPLGATAGRIAELAGIRRLVRVDQKPIGRTPRSNLATYTGLFDGVRKLFAATPAARRRRYGPGRFSFNVAAGRCPTCEGEGSVSVELLFLPSVYAPCPDCHGARYNPATLEVRWNGLDIAEVLRLTVDAACEAFAQEPAVLRPLALLSDIGLGYLRLGQPATELSGGEAQRIKLATELQRPQRGDTLYVLDEPTTGLHPADVDRLLVQLDGLAAAGNTVVVVEHDMRVVAACDWVIDMGPGAGGDGGRIVATGTPAEVARQRGSRTAPYLAQALAGEPDT</sequence>
<reference evidence="20" key="1">
    <citation type="submission" date="2016-10" db="EMBL/GenBank/DDBJ databases">
        <authorList>
            <person name="Varghese N."/>
            <person name="Submissions S."/>
        </authorList>
    </citation>
    <scope>NUCLEOTIDE SEQUENCE [LARGE SCALE GENOMIC DNA]</scope>
    <source>
        <strain evidence="20">DSM 17101</strain>
    </source>
</reference>
<dbReference type="GO" id="GO:0006281">
    <property type="term" value="P:DNA repair"/>
    <property type="evidence" value="ECO:0007669"/>
    <property type="project" value="UniProtKB-KW"/>
</dbReference>
<evidence type="ECO:0000256" key="14">
    <source>
        <dbReference type="ARBA" id="ARBA00038000"/>
    </source>
</evidence>
<dbReference type="EMBL" id="FNJL01000024">
    <property type="protein sequence ID" value="SDP75042.1"/>
    <property type="molecule type" value="Genomic_DNA"/>
</dbReference>
<keyword evidence="6" id="KW-0227">DNA damage</keyword>
<comment type="similarity">
    <text evidence="14">Belongs to the ABC transporter superfamily. UvrA family.</text>
</comment>
<dbReference type="PANTHER" id="PTHR43152">
    <property type="entry name" value="UVRABC SYSTEM PROTEIN A"/>
    <property type="match status" value="1"/>
</dbReference>
<evidence type="ECO:0000256" key="15">
    <source>
        <dbReference type="ARBA" id="ARBA00039316"/>
    </source>
</evidence>
<dbReference type="PANTHER" id="PTHR43152:SF1">
    <property type="entry name" value="UVRA PROTEIN"/>
    <property type="match status" value="1"/>
</dbReference>
<dbReference type="AlphaFoldDB" id="A0A1H0V933"/>
<evidence type="ECO:0000256" key="12">
    <source>
        <dbReference type="ARBA" id="ARBA00023125"/>
    </source>
</evidence>
<keyword evidence="11" id="KW-0267">Excision nuclease</keyword>
<name>A0A1H0V933_9BURK</name>
<proteinExistence type="inferred from homology"/>
<dbReference type="Pfam" id="PF17755">
    <property type="entry name" value="UvrA_DNA-bind"/>
    <property type="match status" value="1"/>
</dbReference>
<evidence type="ECO:0000256" key="9">
    <source>
        <dbReference type="ARBA" id="ARBA00022833"/>
    </source>
</evidence>
<feature type="region of interest" description="Disordered" evidence="17">
    <location>
        <begin position="639"/>
        <end position="675"/>
    </location>
</feature>
<gene>
    <name evidence="19" type="ORF">SAMN04489708_12447</name>
</gene>
<feature type="domain" description="ABC transporter" evidence="18">
    <location>
        <begin position="580"/>
        <end position="943"/>
    </location>
</feature>
<evidence type="ECO:0000256" key="16">
    <source>
        <dbReference type="ARBA" id="ARBA00042156"/>
    </source>
</evidence>
<dbReference type="Gene3D" id="1.20.1580.10">
    <property type="entry name" value="ABC transporter ATPase like domain"/>
    <property type="match status" value="3"/>
</dbReference>
<dbReference type="GO" id="GO:0003677">
    <property type="term" value="F:DNA binding"/>
    <property type="evidence" value="ECO:0007669"/>
    <property type="project" value="UniProtKB-KW"/>
</dbReference>
<evidence type="ECO:0000256" key="6">
    <source>
        <dbReference type="ARBA" id="ARBA00022763"/>
    </source>
</evidence>
<dbReference type="GO" id="GO:0005524">
    <property type="term" value="F:ATP binding"/>
    <property type="evidence" value="ECO:0007669"/>
    <property type="project" value="UniProtKB-KW"/>
</dbReference>
<evidence type="ECO:0000256" key="10">
    <source>
        <dbReference type="ARBA" id="ARBA00022840"/>
    </source>
</evidence>
<keyword evidence="13" id="KW-0234">DNA repair</keyword>
<keyword evidence="10" id="KW-0067">ATP-binding</keyword>
<keyword evidence="20" id="KW-1185">Reference proteome</keyword>
<keyword evidence="8" id="KW-0863">Zinc-finger</keyword>
<dbReference type="Proteomes" id="UP000199317">
    <property type="component" value="Unassembled WGS sequence"/>
</dbReference>
<comment type="subcellular location">
    <subcellularLocation>
        <location evidence="1">Cytoplasm</location>
    </subcellularLocation>
</comment>
<accession>A0A1H0V933</accession>
<evidence type="ECO:0000313" key="20">
    <source>
        <dbReference type="Proteomes" id="UP000199317"/>
    </source>
</evidence>
<evidence type="ECO:0000256" key="4">
    <source>
        <dbReference type="ARBA" id="ARBA00022737"/>
    </source>
</evidence>
<dbReference type="PROSITE" id="PS50893">
    <property type="entry name" value="ABC_TRANSPORTER_2"/>
    <property type="match status" value="1"/>
</dbReference>
<dbReference type="InterPro" id="IPR017871">
    <property type="entry name" value="ABC_transporter-like_CS"/>
</dbReference>
<evidence type="ECO:0000256" key="7">
    <source>
        <dbReference type="ARBA" id="ARBA00022769"/>
    </source>
</evidence>
<feature type="compositionally biased region" description="Low complexity" evidence="17">
    <location>
        <begin position="1"/>
        <end position="14"/>
    </location>
</feature>
<dbReference type="Gene3D" id="3.40.50.300">
    <property type="entry name" value="P-loop containing nucleotide triphosphate hydrolases"/>
    <property type="match status" value="3"/>
</dbReference>
<evidence type="ECO:0000256" key="17">
    <source>
        <dbReference type="SAM" id="MobiDB-lite"/>
    </source>
</evidence>
<keyword evidence="7" id="KW-0228">DNA excision</keyword>
<keyword evidence="3" id="KW-0479">Metal-binding</keyword>
<evidence type="ECO:0000256" key="11">
    <source>
        <dbReference type="ARBA" id="ARBA00022881"/>
    </source>
</evidence>
<keyword evidence="4" id="KW-0677">Repeat</keyword>
<dbReference type="GO" id="GO:0005737">
    <property type="term" value="C:cytoplasm"/>
    <property type="evidence" value="ECO:0007669"/>
    <property type="project" value="UniProtKB-SubCell"/>
</dbReference>
<evidence type="ECO:0000256" key="3">
    <source>
        <dbReference type="ARBA" id="ARBA00022723"/>
    </source>
</evidence>
<evidence type="ECO:0000256" key="8">
    <source>
        <dbReference type="ARBA" id="ARBA00022771"/>
    </source>
</evidence>
<dbReference type="Gene3D" id="1.10.8.280">
    <property type="entry name" value="ABC transporter ATPase domain-like"/>
    <property type="match status" value="1"/>
</dbReference>
<keyword evidence="2" id="KW-0963">Cytoplasm</keyword>
<feature type="compositionally biased region" description="Pro residues" evidence="17">
    <location>
        <begin position="28"/>
        <end position="48"/>
    </location>
</feature>
<dbReference type="InterPro" id="IPR027417">
    <property type="entry name" value="P-loop_NTPase"/>
</dbReference>
<evidence type="ECO:0000256" key="2">
    <source>
        <dbReference type="ARBA" id="ARBA00022490"/>
    </source>
</evidence>
<dbReference type="GO" id="GO:0008270">
    <property type="term" value="F:zinc ion binding"/>
    <property type="evidence" value="ECO:0007669"/>
    <property type="project" value="UniProtKB-KW"/>
</dbReference>
<protein>
    <recommendedName>
        <fullName evidence="15">UvrABC system protein A</fullName>
    </recommendedName>
    <alternativeName>
        <fullName evidence="16">Excinuclease ABC subunit A</fullName>
    </alternativeName>
</protein>
<evidence type="ECO:0000259" key="18">
    <source>
        <dbReference type="PROSITE" id="PS50893"/>
    </source>
</evidence>
<evidence type="ECO:0000256" key="5">
    <source>
        <dbReference type="ARBA" id="ARBA00022741"/>
    </source>
</evidence>
<dbReference type="PROSITE" id="PS00211">
    <property type="entry name" value="ABC_TRANSPORTER_1"/>
    <property type="match status" value="2"/>
</dbReference>
<organism evidence="19 20">
    <name type="scientific">Paracidovorax cattleyae</name>
    <dbReference type="NCBI Taxonomy" id="80868"/>
    <lineage>
        <taxon>Bacteria</taxon>
        <taxon>Pseudomonadati</taxon>
        <taxon>Pseudomonadota</taxon>
        <taxon>Betaproteobacteria</taxon>
        <taxon>Burkholderiales</taxon>
        <taxon>Comamonadaceae</taxon>
        <taxon>Paracidovorax</taxon>
    </lineage>
</organism>
<dbReference type="InterPro" id="IPR003439">
    <property type="entry name" value="ABC_transporter-like_ATP-bd"/>
</dbReference>
<evidence type="ECO:0000256" key="1">
    <source>
        <dbReference type="ARBA" id="ARBA00004496"/>
    </source>
</evidence>
<feature type="region of interest" description="Disordered" evidence="17">
    <location>
        <begin position="1"/>
        <end position="50"/>
    </location>
</feature>
<feature type="region of interest" description="Disordered" evidence="17">
    <location>
        <begin position="370"/>
        <end position="393"/>
    </location>
</feature>
<dbReference type="SUPFAM" id="SSF52540">
    <property type="entry name" value="P-loop containing nucleoside triphosphate hydrolases"/>
    <property type="match status" value="2"/>
</dbReference>
<dbReference type="RefSeq" id="WP_225979168.1">
    <property type="nucleotide sequence ID" value="NZ_CP028290.1"/>
</dbReference>
<evidence type="ECO:0000313" key="19">
    <source>
        <dbReference type="EMBL" id="SDP75042.1"/>
    </source>
</evidence>
<keyword evidence="9" id="KW-0862">Zinc</keyword>